<dbReference type="EMBL" id="AP002914">
    <property type="protein sequence ID" value="BAD61320.1"/>
    <property type="molecule type" value="Genomic_DNA"/>
</dbReference>
<evidence type="ECO:0000313" key="1">
    <source>
        <dbReference type="EMBL" id="BAD61320.1"/>
    </source>
</evidence>
<reference evidence="1" key="1">
    <citation type="journal article" date="2002" name="Nature">
        <title>The genome sequence and structure of rice chromosome 1.</title>
        <authorList>
            <person name="Sasaki T."/>
            <person name="Matsumoto T."/>
            <person name="Yamamoto K."/>
            <person name="Sakata K."/>
            <person name="Baba T."/>
            <person name="Katayose Y."/>
            <person name="Wu J."/>
            <person name="Niimura Y."/>
            <person name="Cheng Z."/>
            <person name="Nagamura Y."/>
            <person name="Antonio B.A."/>
            <person name="Kanamori H."/>
            <person name="Hosokawa S."/>
            <person name="Masukawa M."/>
            <person name="Arikawa K."/>
            <person name="Chiden Y."/>
            <person name="Hayashi M."/>
            <person name="Okamoto M."/>
            <person name="Ando T."/>
            <person name="Aoki H."/>
            <person name="Arita K."/>
            <person name="Hamada M."/>
            <person name="Harada C."/>
            <person name="Hijishita S."/>
            <person name="Honda M."/>
            <person name="Ichikawa Y."/>
            <person name="Idonuma A."/>
            <person name="Iijima M."/>
            <person name="Ikeda M."/>
            <person name="Ikeno M."/>
            <person name="Itoh S."/>
            <person name="Itoh T."/>
            <person name="Itoh Y."/>
            <person name="Itoh Y."/>
            <person name="Iwabuchi A."/>
            <person name="Kamiya K."/>
            <person name="Karasawa W."/>
            <person name="Katagiri S."/>
            <person name="Kikuta A."/>
            <person name="Kobayashi N."/>
            <person name="Kono I."/>
            <person name="Machita K."/>
            <person name="Maehara T."/>
            <person name="Mizuno H."/>
            <person name="Mizubayashi T."/>
            <person name="Mukai Y."/>
            <person name="Nagasaki H."/>
            <person name="Nakashima M."/>
            <person name="Nakama Y."/>
            <person name="Nakamichi Y."/>
            <person name="Nakamura M."/>
            <person name="Namiki N."/>
            <person name="Negishi M."/>
            <person name="Ohta I."/>
            <person name="Ono N."/>
            <person name="Saji S."/>
            <person name="Sakai K."/>
            <person name="Shibata M."/>
            <person name="Shimokawa T."/>
            <person name="Shomura A."/>
            <person name="Song J."/>
            <person name="Takazaki Y."/>
            <person name="Terasawa K."/>
            <person name="Tsuji K."/>
            <person name="Waki K."/>
            <person name="Yamagata H."/>
            <person name="Yamane H."/>
            <person name="Yoshiki S."/>
            <person name="Yoshihara R."/>
            <person name="Yukawa K."/>
            <person name="Zhong H."/>
            <person name="Iwama H."/>
            <person name="Endo T."/>
            <person name="Ito H."/>
            <person name="Hahn J.H."/>
            <person name="Kim H.I."/>
            <person name="Eun M.Y."/>
            <person name="Yano M."/>
            <person name="Jiang J."/>
            <person name="Gojobori T."/>
        </authorList>
    </citation>
    <scope>NUCLEOTIDE SEQUENCE [LARGE SCALE GENOMIC DNA]</scope>
</reference>
<dbReference type="AlphaFoldDB" id="Q5ZDG4"/>
<organism evidence="1">
    <name type="scientific">Oryza sativa subsp. japonica</name>
    <name type="common">Rice</name>
    <dbReference type="NCBI Taxonomy" id="39947"/>
    <lineage>
        <taxon>Eukaryota</taxon>
        <taxon>Viridiplantae</taxon>
        <taxon>Streptophyta</taxon>
        <taxon>Embryophyta</taxon>
        <taxon>Tracheophyta</taxon>
        <taxon>Spermatophyta</taxon>
        <taxon>Magnoliopsida</taxon>
        <taxon>Liliopsida</taxon>
        <taxon>Poales</taxon>
        <taxon>Poaceae</taxon>
        <taxon>BOP clade</taxon>
        <taxon>Oryzoideae</taxon>
        <taxon>Oryzeae</taxon>
        <taxon>Oryzinae</taxon>
        <taxon>Oryza</taxon>
        <taxon>Oryza sativa</taxon>
    </lineage>
</organism>
<dbReference type="Proteomes" id="UP000817658">
    <property type="component" value="Chromosome 1"/>
</dbReference>
<sequence>MEVLCAYGMRSRIWKESKFGMIGYVKFVSCTRGFPKFFDLCFTGFRRSNWQHSGGQTGGKAAVRPAGDLRSDRRRQLELAIDLGGSTSVTTLVRPTISRRSDRCIYFGQTAIRRFRGDSALRGVVRRGHAEVLVGTGHDEVWCSIRWHRSREVAMAIHAPMRRCGEISGVIHAAMRRWGETSGNLTPSMVKSTAPSLILNR</sequence>
<gene>
    <name evidence="1" type="primary">P0493G01.17</name>
</gene>
<protein>
    <submittedName>
        <fullName evidence="1">Uncharacterized protein</fullName>
    </submittedName>
</protein>
<name>Q5ZDG4_ORYSJ</name>
<proteinExistence type="predicted"/>
<accession>Q5ZDG4</accession>